<proteinExistence type="predicted"/>
<comment type="caution">
    <text evidence="1">The sequence shown here is derived from an EMBL/GenBank/DDBJ whole genome shotgun (WGS) entry which is preliminary data.</text>
</comment>
<gene>
    <name evidence="1" type="primary">Acey_s0116.g613</name>
    <name evidence="1" type="ORF">Y032_0116g613</name>
</gene>
<evidence type="ECO:0000313" key="2">
    <source>
        <dbReference type="Proteomes" id="UP000024635"/>
    </source>
</evidence>
<keyword evidence="2" id="KW-1185">Reference proteome</keyword>
<dbReference type="EMBL" id="JARK01001452">
    <property type="protein sequence ID" value="EYC00411.1"/>
    <property type="molecule type" value="Genomic_DNA"/>
</dbReference>
<organism evidence="1 2">
    <name type="scientific">Ancylostoma ceylanicum</name>
    <dbReference type="NCBI Taxonomy" id="53326"/>
    <lineage>
        <taxon>Eukaryota</taxon>
        <taxon>Metazoa</taxon>
        <taxon>Ecdysozoa</taxon>
        <taxon>Nematoda</taxon>
        <taxon>Chromadorea</taxon>
        <taxon>Rhabditida</taxon>
        <taxon>Rhabditina</taxon>
        <taxon>Rhabditomorpha</taxon>
        <taxon>Strongyloidea</taxon>
        <taxon>Ancylostomatidae</taxon>
        <taxon>Ancylostomatinae</taxon>
        <taxon>Ancylostoma</taxon>
    </lineage>
</organism>
<protein>
    <submittedName>
        <fullName evidence="1">Uncharacterized protein</fullName>
    </submittedName>
</protein>
<name>A0A016TCK9_9BILA</name>
<dbReference type="AlphaFoldDB" id="A0A016TCK9"/>
<sequence>MFAPRIACIDRLKISHALTRRTMRAQPVDHIVANVLKAKSDSILKFQVSYDPTYRIHDSSSHALTSAERIKSSA</sequence>
<accession>A0A016TCK9</accession>
<dbReference type="Proteomes" id="UP000024635">
    <property type="component" value="Unassembled WGS sequence"/>
</dbReference>
<reference evidence="2" key="1">
    <citation type="journal article" date="2015" name="Nat. Genet.">
        <title>The genome and transcriptome of the zoonotic hookworm Ancylostoma ceylanicum identify infection-specific gene families.</title>
        <authorList>
            <person name="Schwarz E.M."/>
            <person name="Hu Y."/>
            <person name="Antoshechkin I."/>
            <person name="Miller M.M."/>
            <person name="Sternberg P.W."/>
            <person name="Aroian R.V."/>
        </authorList>
    </citation>
    <scope>NUCLEOTIDE SEQUENCE</scope>
    <source>
        <strain evidence="2">HY135</strain>
    </source>
</reference>
<evidence type="ECO:0000313" key="1">
    <source>
        <dbReference type="EMBL" id="EYC00411.1"/>
    </source>
</evidence>